<name>A0ACC1RZN1_9APHY</name>
<keyword evidence="2" id="KW-1185">Reference proteome</keyword>
<evidence type="ECO:0000313" key="2">
    <source>
        <dbReference type="Proteomes" id="UP001148662"/>
    </source>
</evidence>
<dbReference type="Proteomes" id="UP001148662">
    <property type="component" value="Unassembled WGS sequence"/>
</dbReference>
<sequence>MLRSGEPLPTPAKTSPRAPYDWTIGKRLRFSCTVYYAKQFDALRRRCGIEDGFLQSLARCENWAAEGGKSKSNFWKTADNQFIIKTLVNAWNVADLHVLIELGPSYFRYMDATTSKPTVLAKMLGFYTVEIKNLESGNTQARADLLVMENLFYNQSIVKTFDLKGIQGRKVKPSNNSSGSKTLFDGEWIEGQQRTLTIVRPYSKVVLQEAIKLDCDFLMKSNIMDYSLLVGIDENQKHLVCGLVDTIGSYTFAKTLEYKAKQGLNASKEVTVMPPNEYQERFVNAMDNYFVACPDKWSRPLDDTKIPGDYRQLPSVL</sequence>
<organism evidence="1 2">
    <name type="scientific">Phlebia brevispora</name>
    <dbReference type="NCBI Taxonomy" id="194682"/>
    <lineage>
        <taxon>Eukaryota</taxon>
        <taxon>Fungi</taxon>
        <taxon>Dikarya</taxon>
        <taxon>Basidiomycota</taxon>
        <taxon>Agaricomycotina</taxon>
        <taxon>Agaricomycetes</taxon>
        <taxon>Polyporales</taxon>
        <taxon>Meruliaceae</taxon>
        <taxon>Phlebia</taxon>
    </lineage>
</organism>
<accession>A0ACC1RZN1</accession>
<protein>
    <submittedName>
        <fullName evidence="1">Uncharacterized protein</fullName>
    </submittedName>
</protein>
<comment type="caution">
    <text evidence="1">The sequence shown here is derived from an EMBL/GenBank/DDBJ whole genome shotgun (WGS) entry which is preliminary data.</text>
</comment>
<proteinExistence type="predicted"/>
<evidence type="ECO:0000313" key="1">
    <source>
        <dbReference type="EMBL" id="KAJ3529021.1"/>
    </source>
</evidence>
<reference evidence="1" key="1">
    <citation type="submission" date="2022-07" db="EMBL/GenBank/DDBJ databases">
        <title>Genome Sequence of Phlebia brevispora.</title>
        <authorList>
            <person name="Buettner E."/>
        </authorList>
    </citation>
    <scope>NUCLEOTIDE SEQUENCE</scope>
    <source>
        <strain evidence="1">MPL23</strain>
    </source>
</reference>
<gene>
    <name evidence="1" type="ORF">NM688_g7915</name>
</gene>
<dbReference type="EMBL" id="JANHOG010001975">
    <property type="protein sequence ID" value="KAJ3529021.1"/>
    <property type="molecule type" value="Genomic_DNA"/>
</dbReference>